<sequence length="310" mass="33527">MKEHYELIILGGGPAGLAAGLYAARARLDHVLIEKGATGGQVLLTDWVDNYPGFPEGITGFELVEKMTQHAKRFDLNIEIGTVVKVDLDDEAIKVLHLEDGSRVSCDTLIICTGARANTINVPGEQEMRGKGVSYCGTCDAPFYRNMHVAVVGGGNTAIQEAEYLTKFASRVSVIHRRDELRATKIIQETAFANEKIDFIWDSVVTAIEGENGVERLRLKNKDGNESVLEVQGVFVLIGVTPNNSGLPLEKLKADQWGFIPTDIESRTAVPGVMAAGDICSKDVRQIVNAAGEGAVAVLAAENYLQLMKS</sequence>
<evidence type="ECO:0000256" key="3">
    <source>
        <dbReference type="ARBA" id="ARBA00022827"/>
    </source>
</evidence>
<dbReference type="PROSITE" id="PS00573">
    <property type="entry name" value="PYRIDINE_REDOX_2"/>
    <property type="match status" value="1"/>
</dbReference>
<evidence type="ECO:0000256" key="2">
    <source>
        <dbReference type="ARBA" id="ARBA00022630"/>
    </source>
</evidence>
<dbReference type="NCBIfam" id="TIGR01292">
    <property type="entry name" value="TRX_reduct"/>
    <property type="match status" value="1"/>
</dbReference>
<protein>
    <recommendedName>
        <fullName evidence="7">Thioredoxin reductase</fullName>
        <ecNumber evidence="7">1.8.1.9</ecNumber>
    </recommendedName>
</protein>
<comment type="cofactor">
    <cofactor evidence="8">
        <name>FAD</name>
        <dbReference type="ChEBI" id="CHEBI:57692"/>
    </cofactor>
    <text evidence="8">Binds 1 FAD per subunit.</text>
</comment>
<dbReference type="EC" id="1.8.1.9" evidence="7"/>
<keyword evidence="6 7" id="KW-0676">Redox-active center</keyword>
<organism evidence="10 11">
    <name type="scientific">Desulforhopalus singaporensis</name>
    <dbReference type="NCBI Taxonomy" id="91360"/>
    <lineage>
        <taxon>Bacteria</taxon>
        <taxon>Pseudomonadati</taxon>
        <taxon>Thermodesulfobacteriota</taxon>
        <taxon>Desulfobulbia</taxon>
        <taxon>Desulfobulbales</taxon>
        <taxon>Desulfocapsaceae</taxon>
        <taxon>Desulforhopalus</taxon>
    </lineage>
</organism>
<keyword evidence="2 7" id="KW-0285">Flavoprotein</keyword>
<dbReference type="GO" id="GO:0005737">
    <property type="term" value="C:cytoplasm"/>
    <property type="evidence" value="ECO:0007669"/>
    <property type="project" value="InterPro"/>
</dbReference>
<comment type="catalytic activity">
    <reaction evidence="7">
        <text>[thioredoxin]-dithiol + NADP(+) = [thioredoxin]-disulfide + NADPH + H(+)</text>
        <dbReference type="Rhea" id="RHEA:20345"/>
        <dbReference type="Rhea" id="RHEA-COMP:10698"/>
        <dbReference type="Rhea" id="RHEA-COMP:10700"/>
        <dbReference type="ChEBI" id="CHEBI:15378"/>
        <dbReference type="ChEBI" id="CHEBI:29950"/>
        <dbReference type="ChEBI" id="CHEBI:50058"/>
        <dbReference type="ChEBI" id="CHEBI:57783"/>
        <dbReference type="ChEBI" id="CHEBI:58349"/>
        <dbReference type="EC" id="1.8.1.9"/>
    </reaction>
</comment>
<reference evidence="10 11" key="1">
    <citation type="submission" date="2016-10" db="EMBL/GenBank/DDBJ databases">
        <authorList>
            <person name="de Groot N.N."/>
        </authorList>
    </citation>
    <scope>NUCLEOTIDE SEQUENCE [LARGE SCALE GENOMIC DNA]</scope>
    <source>
        <strain evidence="10 11">DSM 12130</strain>
    </source>
</reference>
<evidence type="ECO:0000256" key="5">
    <source>
        <dbReference type="ARBA" id="ARBA00023157"/>
    </source>
</evidence>
<gene>
    <name evidence="10" type="ORF">SAMN05660330_00302</name>
</gene>
<keyword evidence="8" id="KW-0521">NADP</keyword>
<dbReference type="STRING" id="91360.SAMN05660330_00302"/>
<evidence type="ECO:0000259" key="9">
    <source>
        <dbReference type="Pfam" id="PF07992"/>
    </source>
</evidence>
<dbReference type="InterPro" id="IPR023753">
    <property type="entry name" value="FAD/NAD-binding_dom"/>
</dbReference>
<dbReference type="GO" id="GO:0004791">
    <property type="term" value="F:thioredoxin-disulfide reductase (NADPH) activity"/>
    <property type="evidence" value="ECO:0007669"/>
    <property type="project" value="UniProtKB-UniRule"/>
</dbReference>
<dbReference type="PRINTS" id="PR00469">
    <property type="entry name" value="PNDRDTASEII"/>
</dbReference>
<dbReference type="Gene3D" id="3.50.50.60">
    <property type="entry name" value="FAD/NAD(P)-binding domain"/>
    <property type="match status" value="2"/>
</dbReference>
<dbReference type="InterPro" id="IPR008255">
    <property type="entry name" value="Pyr_nucl-diS_OxRdtase_2_AS"/>
</dbReference>
<keyword evidence="3 7" id="KW-0274">FAD</keyword>
<dbReference type="InterPro" id="IPR005982">
    <property type="entry name" value="Thioredox_Rdtase"/>
</dbReference>
<evidence type="ECO:0000256" key="8">
    <source>
        <dbReference type="RuleBase" id="RU003881"/>
    </source>
</evidence>
<dbReference type="Proteomes" id="UP000199073">
    <property type="component" value="Unassembled WGS sequence"/>
</dbReference>
<evidence type="ECO:0000256" key="1">
    <source>
        <dbReference type="ARBA" id="ARBA00009333"/>
    </source>
</evidence>
<proteinExistence type="inferred from homology"/>
<dbReference type="PRINTS" id="PR00368">
    <property type="entry name" value="FADPNR"/>
</dbReference>
<evidence type="ECO:0000256" key="6">
    <source>
        <dbReference type="ARBA" id="ARBA00023284"/>
    </source>
</evidence>
<keyword evidence="11" id="KW-1185">Reference proteome</keyword>
<comment type="similarity">
    <text evidence="1 7">Belongs to the class-II pyridine nucleotide-disulfide oxidoreductase family.</text>
</comment>
<evidence type="ECO:0000313" key="10">
    <source>
        <dbReference type="EMBL" id="SDO46571.1"/>
    </source>
</evidence>
<dbReference type="SUPFAM" id="SSF51905">
    <property type="entry name" value="FAD/NAD(P)-binding domain"/>
    <property type="match status" value="1"/>
</dbReference>
<dbReference type="PANTHER" id="PTHR48105">
    <property type="entry name" value="THIOREDOXIN REDUCTASE 1-RELATED-RELATED"/>
    <property type="match status" value="1"/>
</dbReference>
<comment type="subunit">
    <text evidence="7">Homodimer.</text>
</comment>
<dbReference type="InterPro" id="IPR050097">
    <property type="entry name" value="Ferredoxin-NADP_redctase_2"/>
</dbReference>
<keyword evidence="4 7" id="KW-0560">Oxidoreductase</keyword>
<feature type="domain" description="FAD/NAD(P)-binding" evidence="9">
    <location>
        <begin position="6"/>
        <end position="294"/>
    </location>
</feature>
<evidence type="ECO:0000313" key="11">
    <source>
        <dbReference type="Proteomes" id="UP000199073"/>
    </source>
</evidence>
<dbReference type="GO" id="GO:0019430">
    <property type="term" value="P:removal of superoxide radicals"/>
    <property type="evidence" value="ECO:0007669"/>
    <property type="project" value="UniProtKB-UniRule"/>
</dbReference>
<evidence type="ECO:0000256" key="7">
    <source>
        <dbReference type="RuleBase" id="RU003880"/>
    </source>
</evidence>
<evidence type="ECO:0000256" key="4">
    <source>
        <dbReference type="ARBA" id="ARBA00023002"/>
    </source>
</evidence>
<dbReference type="Pfam" id="PF07992">
    <property type="entry name" value="Pyr_redox_2"/>
    <property type="match status" value="1"/>
</dbReference>
<dbReference type="InterPro" id="IPR036188">
    <property type="entry name" value="FAD/NAD-bd_sf"/>
</dbReference>
<keyword evidence="5" id="KW-1015">Disulfide bond</keyword>
<accession>A0A1H0JT25</accession>
<dbReference type="EMBL" id="FNJI01000002">
    <property type="protein sequence ID" value="SDO46571.1"/>
    <property type="molecule type" value="Genomic_DNA"/>
</dbReference>
<name>A0A1H0JT25_9BACT</name>
<dbReference type="RefSeq" id="WP_092219064.1">
    <property type="nucleotide sequence ID" value="NZ_FNJI01000002.1"/>
</dbReference>
<dbReference type="OrthoDB" id="9806179at2"/>
<dbReference type="AlphaFoldDB" id="A0A1H0JT25"/>